<organism evidence="1 2">
    <name type="scientific">Penicillium diatomitis</name>
    <dbReference type="NCBI Taxonomy" id="2819901"/>
    <lineage>
        <taxon>Eukaryota</taxon>
        <taxon>Fungi</taxon>
        <taxon>Dikarya</taxon>
        <taxon>Ascomycota</taxon>
        <taxon>Pezizomycotina</taxon>
        <taxon>Eurotiomycetes</taxon>
        <taxon>Eurotiomycetidae</taxon>
        <taxon>Eurotiales</taxon>
        <taxon>Aspergillaceae</taxon>
        <taxon>Penicillium</taxon>
    </lineage>
</organism>
<dbReference type="EMBL" id="JAPWDQ010000015">
    <property type="protein sequence ID" value="KAJ5469564.1"/>
    <property type="molecule type" value="Genomic_DNA"/>
</dbReference>
<proteinExistence type="predicted"/>
<name>A0A9W9WL78_9EURO</name>
<dbReference type="GeneID" id="81629027"/>
<accession>A0A9W9WL78</accession>
<evidence type="ECO:0000313" key="1">
    <source>
        <dbReference type="EMBL" id="KAJ5469564.1"/>
    </source>
</evidence>
<dbReference type="AlphaFoldDB" id="A0A9W9WL78"/>
<comment type="caution">
    <text evidence="1">The sequence shown here is derived from an EMBL/GenBank/DDBJ whole genome shotgun (WGS) entry which is preliminary data.</text>
</comment>
<evidence type="ECO:0000313" key="2">
    <source>
        <dbReference type="Proteomes" id="UP001148312"/>
    </source>
</evidence>
<dbReference type="RefSeq" id="XP_056786154.1">
    <property type="nucleotide sequence ID" value="XM_056938777.1"/>
</dbReference>
<keyword evidence="2" id="KW-1185">Reference proteome</keyword>
<protein>
    <submittedName>
        <fullName evidence="1">Uncharacterized protein</fullName>
    </submittedName>
</protein>
<reference evidence="1" key="1">
    <citation type="submission" date="2022-12" db="EMBL/GenBank/DDBJ databases">
        <authorList>
            <person name="Petersen C."/>
        </authorList>
    </citation>
    <scope>NUCLEOTIDE SEQUENCE</scope>
    <source>
        <strain evidence="1">IBT 30728</strain>
    </source>
</reference>
<dbReference type="Proteomes" id="UP001148312">
    <property type="component" value="Unassembled WGS sequence"/>
</dbReference>
<reference evidence="1" key="2">
    <citation type="journal article" date="2023" name="IMA Fungus">
        <title>Comparative genomic study of the Penicillium genus elucidates a diverse pangenome and 15 lateral gene transfer events.</title>
        <authorList>
            <person name="Petersen C."/>
            <person name="Sorensen T."/>
            <person name="Nielsen M.R."/>
            <person name="Sondergaard T.E."/>
            <person name="Sorensen J.L."/>
            <person name="Fitzpatrick D.A."/>
            <person name="Frisvad J.C."/>
            <person name="Nielsen K.L."/>
        </authorList>
    </citation>
    <scope>NUCLEOTIDE SEQUENCE</scope>
    <source>
        <strain evidence="1">IBT 30728</strain>
    </source>
</reference>
<sequence>MSSRGHSAPWQRSRWQSTLWTDRDMIDEDPSWAHMETSNEDCLVLASATSTGIGFTLGVPEHEDSLYRER</sequence>
<gene>
    <name evidence="1" type="ORF">N7539_009182</name>
</gene>